<dbReference type="PROSITE" id="PS50181">
    <property type="entry name" value="FBOX"/>
    <property type="match status" value="1"/>
</dbReference>
<protein>
    <recommendedName>
        <fullName evidence="1">F-box domain-containing protein</fullName>
    </recommendedName>
</protein>
<reference evidence="2" key="1">
    <citation type="submission" date="2021-02" db="EMBL/GenBank/DDBJ databases">
        <authorList>
            <person name="Nowell W R."/>
        </authorList>
    </citation>
    <scope>NUCLEOTIDE SEQUENCE</scope>
</reference>
<keyword evidence="4" id="KW-1185">Reference proteome</keyword>
<proteinExistence type="predicted"/>
<comment type="caution">
    <text evidence="2">The sequence shown here is derived from an EMBL/GenBank/DDBJ whole genome shotgun (WGS) entry which is preliminary data.</text>
</comment>
<dbReference type="OrthoDB" id="10011075at2759"/>
<dbReference type="EMBL" id="CAJNOJ010000521">
    <property type="protein sequence ID" value="CAF1475170.1"/>
    <property type="molecule type" value="Genomic_DNA"/>
</dbReference>
<sequence length="579" mass="69805">MTDNQTVTRFELLPNEILIQCFQHLDALQIFSSFDQLNSRFNELIRCIPLHLHFRNYPHSLCQRFCDEMLRNPSMRESIHSLHLSNKDEGMWIEFFLEMFAFETFPSLQSLTLIDAYHFNHSALLQMLWSVPSLQCFHLKDSNIDLNEIFSQVRRFPIRTLTLPRLSRYVTLLQYFVPLTSLTIETCNRYQLLQVLNAIHTLKYLQINNLSREAEESDRYDLEKFTHSLQHLVINNSHYRFNDIEMIIVHTPDLRRLTLFVDFQFNWFSSDEWNHWFHTYLPRLQIFKFCFRFHRSKYPSNVEEDLTAFQNSLQPYIRHHSIECFLSSCRGMIYTVPYAFSTFKFHAGMRRFHHTTIDGENTFGRVRQLKICTNEVERYDYHHYRRFSHREPRRSPFNEEYIFEPLRPDDIQCIIENFSHVKHLDVSKFSRQQNPSVLMEILRRTPHVTSLTMTSDTLISSLENTELRQYLQRMIRKLTITNSLYSSYENNIQWQLCVVFTNLQQLTCTFREERYVTYFLTHLPKLIRAQFTVTEWNQSSQALSLYASLRQSGMYIHMEYSENRPEQITCWINRETTDN</sequence>
<dbReference type="Proteomes" id="UP000663828">
    <property type="component" value="Unassembled WGS sequence"/>
</dbReference>
<accession>A0A815RC36</accession>
<gene>
    <name evidence="2" type="ORF">EDS130_LOCUS41061</name>
    <name evidence="3" type="ORF">XAT740_LOCUS51315</name>
</gene>
<evidence type="ECO:0000313" key="5">
    <source>
        <dbReference type="Proteomes" id="UP000663852"/>
    </source>
</evidence>
<dbReference type="InterPro" id="IPR032675">
    <property type="entry name" value="LRR_dom_sf"/>
</dbReference>
<organism evidence="2 5">
    <name type="scientific">Adineta ricciae</name>
    <name type="common">Rotifer</name>
    <dbReference type="NCBI Taxonomy" id="249248"/>
    <lineage>
        <taxon>Eukaryota</taxon>
        <taxon>Metazoa</taxon>
        <taxon>Spiralia</taxon>
        <taxon>Gnathifera</taxon>
        <taxon>Rotifera</taxon>
        <taxon>Eurotatoria</taxon>
        <taxon>Bdelloidea</taxon>
        <taxon>Adinetida</taxon>
        <taxon>Adinetidae</taxon>
        <taxon>Adineta</taxon>
    </lineage>
</organism>
<dbReference type="AlphaFoldDB" id="A0A815RC36"/>
<dbReference type="Gene3D" id="3.80.10.10">
    <property type="entry name" value="Ribonuclease Inhibitor"/>
    <property type="match status" value="1"/>
</dbReference>
<evidence type="ECO:0000313" key="2">
    <source>
        <dbReference type="EMBL" id="CAF1475170.1"/>
    </source>
</evidence>
<evidence type="ECO:0000313" key="4">
    <source>
        <dbReference type="Proteomes" id="UP000663828"/>
    </source>
</evidence>
<evidence type="ECO:0000313" key="3">
    <source>
        <dbReference type="EMBL" id="CAF1628939.1"/>
    </source>
</evidence>
<evidence type="ECO:0000259" key="1">
    <source>
        <dbReference type="PROSITE" id="PS50181"/>
    </source>
</evidence>
<dbReference type="Proteomes" id="UP000663852">
    <property type="component" value="Unassembled WGS sequence"/>
</dbReference>
<dbReference type="EMBL" id="CAJNOR010008120">
    <property type="protein sequence ID" value="CAF1628939.1"/>
    <property type="molecule type" value="Genomic_DNA"/>
</dbReference>
<dbReference type="SUPFAM" id="SSF52047">
    <property type="entry name" value="RNI-like"/>
    <property type="match status" value="1"/>
</dbReference>
<feature type="domain" description="F-box" evidence="1">
    <location>
        <begin position="7"/>
        <end position="57"/>
    </location>
</feature>
<dbReference type="InterPro" id="IPR001810">
    <property type="entry name" value="F-box_dom"/>
</dbReference>
<name>A0A815RC36_ADIRI</name>